<keyword evidence="7 8" id="KW-0503">Monooxygenase</keyword>
<dbReference type="GO" id="GO:0005506">
    <property type="term" value="F:iron ion binding"/>
    <property type="evidence" value="ECO:0007669"/>
    <property type="project" value="InterPro"/>
</dbReference>
<evidence type="ECO:0000256" key="5">
    <source>
        <dbReference type="ARBA" id="ARBA00023004"/>
    </source>
</evidence>
<evidence type="ECO:0000256" key="3">
    <source>
        <dbReference type="ARBA" id="ARBA00022723"/>
    </source>
</evidence>
<evidence type="ECO:0000313" key="9">
    <source>
        <dbReference type="Proteomes" id="UP000018001"/>
    </source>
</evidence>
<evidence type="ECO:0000313" key="8">
    <source>
        <dbReference type="EMBL" id="GAD94318.1"/>
    </source>
</evidence>
<evidence type="ECO:0000256" key="1">
    <source>
        <dbReference type="ARBA" id="ARBA00001971"/>
    </source>
</evidence>
<evidence type="ECO:0000256" key="7">
    <source>
        <dbReference type="RuleBase" id="RU000461"/>
    </source>
</evidence>
<dbReference type="InterPro" id="IPR050121">
    <property type="entry name" value="Cytochrome_P450_monoxygenase"/>
</dbReference>
<evidence type="ECO:0000256" key="4">
    <source>
        <dbReference type="ARBA" id="ARBA00023002"/>
    </source>
</evidence>
<reference evidence="9" key="1">
    <citation type="journal article" date="2014" name="Genome Announc.">
        <title>Draft genome sequence of the formaldehyde-resistant fungus Byssochlamys spectabilis No. 5 (anamorph Paecilomyces variotii No. 5) (NBRC109023).</title>
        <authorList>
            <person name="Oka T."/>
            <person name="Ekino K."/>
            <person name="Fukuda K."/>
            <person name="Nomura Y."/>
        </authorList>
    </citation>
    <scope>NUCLEOTIDE SEQUENCE [LARGE SCALE GENOMIC DNA]</scope>
    <source>
        <strain evidence="9">No. 5 / NBRC 109023</strain>
    </source>
</reference>
<comment type="caution">
    <text evidence="8">The sequence shown here is derived from an EMBL/GenBank/DDBJ whole genome shotgun (WGS) entry which is preliminary data.</text>
</comment>
<dbReference type="EMBL" id="BAUL01000086">
    <property type="protein sequence ID" value="GAD94318.1"/>
    <property type="molecule type" value="Genomic_DNA"/>
</dbReference>
<dbReference type="Gene3D" id="1.10.630.10">
    <property type="entry name" value="Cytochrome P450"/>
    <property type="match status" value="1"/>
</dbReference>
<dbReference type="InterPro" id="IPR017972">
    <property type="entry name" value="Cyt_P450_CS"/>
</dbReference>
<dbReference type="PROSITE" id="PS00086">
    <property type="entry name" value="CYTOCHROME_P450"/>
    <property type="match status" value="1"/>
</dbReference>
<dbReference type="SUPFAM" id="SSF48264">
    <property type="entry name" value="Cytochrome P450"/>
    <property type="match status" value="1"/>
</dbReference>
<dbReference type="InterPro" id="IPR036396">
    <property type="entry name" value="Cyt_P450_sf"/>
</dbReference>
<proteinExistence type="inferred from homology"/>
<dbReference type="GO" id="GO:0020037">
    <property type="term" value="F:heme binding"/>
    <property type="evidence" value="ECO:0007669"/>
    <property type="project" value="InterPro"/>
</dbReference>
<comment type="similarity">
    <text evidence="2 7">Belongs to the cytochrome P450 family.</text>
</comment>
<dbReference type="PRINTS" id="PR00385">
    <property type="entry name" value="P450"/>
</dbReference>
<dbReference type="Pfam" id="PF00067">
    <property type="entry name" value="p450"/>
    <property type="match status" value="1"/>
</dbReference>
<dbReference type="GO" id="GO:0004497">
    <property type="term" value="F:monooxygenase activity"/>
    <property type="evidence" value="ECO:0007669"/>
    <property type="project" value="UniProtKB-KW"/>
</dbReference>
<dbReference type="GO" id="GO:0016705">
    <property type="term" value="F:oxidoreductase activity, acting on paired donors, with incorporation or reduction of molecular oxygen"/>
    <property type="evidence" value="ECO:0007669"/>
    <property type="project" value="InterPro"/>
</dbReference>
<dbReference type="Proteomes" id="UP000018001">
    <property type="component" value="Unassembled WGS sequence"/>
</dbReference>
<keyword evidence="3 6" id="KW-0479">Metal-binding</keyword>
<accession>V5FQM9</accession>
<dbReference type="InterPro" id="IPR001128">
    <property type="entry name" value="Cyt_P450"/>
</dbReference>
<keyword evidence="9" id="KW-1185">Reference proteome</keyword>
<dbReference type="InterPro" id="IPR002403">
    <property type="entry name" value="Cyt_P450_E_grp-IV"/>
</dbReference>
<sequence length="544" mass="61277">MSLAIVALTTICVASCLYYIFWTLFLGPLARIPGPKSFAITSWKLAKEDYKGTRTRKLHHLHQKYGPAVRVGPDEISFNSVTALRQIYGAGSPFGRPASFYRVFDIYGQAHMFTYHSTLEHSSRKKIMSQLYAKSTVLKGPVADSIETKVKKFLNLIESDPRTASHLTQSLHYFSLDNITWMVFRDRGSTNALSGNTSDKQILSDIEQPTARRYVWFQIHLPRYTRLIMSCSSHLSSIFDAFNLLPGRKPLAYSGLQDYALATFNNYRFHKSVISTNDDGLMSRLIHEQDPNYGKGSLSDMEIAAECADHLDAGLKTTSDTLMFALWVLSRPEHIKYQERLVTEIKSATDLSRTGANMGPVLPAEICDRLPFLDAVVKETLRLYAPIPASQPRTSTRDVVVDGFHIPAGTIVSCQAFSLHRNPQVFPDPYTFNPDRWLAVDADVAEMKRWWWPFSSGGRMCLGMQLVFIVPSRYYGKSNLRIVSVNSLALAEIKTLLASIYSSYRTTLAQEFKGLSPTATSRFELVYDDSFAIDEASSIYRSHA</sequence>
<protein>
    <submittedName>
        <fullName evidence="8">Benzoate 4-monooxygenase cytochrome P450, putative</fullName>
    </submittedName>
</protein>
<dbReference type="PRINTS" id="PR00465">
    <property type="entry name" value="EP450IV"/>
</dbReference>
<dbReference type="AlphaFoldDB" id="V5FQM9"/>
<dbReference type="HOGENOM" id="CLU_001570_14_2_1"/>
<dbReference type="PANTHER" id="PTHR24305">
    <property type="entry name" value="CYTOCHROME P450"/>
    <property type="match status" value="1"/>
</dbReference>
<gene>
    <name evidence="8" type="ORF">PVAR5_2943</name>
</gene>
<keyword evidence="5 6" id="KW-0408">Iron</keyword>
<keyword evidence="6 7" id="KW-0349">Heme</keyword>
<name>V5FQM9_BYSSN</name>
<dbReference type="eggNOG" id="KOG0156">
    <property type="taxonomic scope" value="Eukaryota"/>
</dbReference>
<evidence type="ECO:0000256" key="6">
    <source>
        <dbReference type="PIRSR" id="PIRSR602403-1"/>
    </source>
</evidence>
<comment type="cofactor">
    <cofactor evidence="1 6">
        <name>heme</name>
        <dbReference type="ChEBI" id="CHEBI:30413"/>
    </cofactor>
</comment>
<dbReference type="PANTHER" id="PTHR24305:SF164">
    <property type="entry name" value="P450, PUTATIVE (EUROFUNG)-RELATED"/>
    <property type="match status" value="1"/>
</dbReference>
<organism evidence="8 9">
    <name type="scientific">Byssochlamys spectabilis (strain No. 5 / NBRC 109023)</name>
    <name type="common">Paecilomyces variotii</name>
    <dbReference type="NCBI Taxonomy" id="1356009"/>
    <lineage>
        <taxon>Eukaryota</taxon>
        <taxon>Fungi</taxon>
        <taxon>Dikarya</taxon>
        <taxon>Ascomycota</taxon>
        <taxon>Pezizomycotina</taxon>
        <taxon>Eurotiomycetes</taxon>
        <taxon>Eurotiomycetidae</taxon>
        <taxon>Eurotiales</taxon>
        <taxon>Thermoascaceae</taxon>
        <taxon>Paecilomyces</taxon>
    </lineage>
</organism>
<keyword evidence="4 7" id="KW-0560">Oxidoreductase</keyword>
<dbReference type="OrthoDB" id="1470350at2759"/>
<evidence type="ECO:0000256" key="2">
    <source>
        <dbReference type="ARBA" id="ARBA00010617"/>
    </source>
</evidence>
<feature type="binding site" description="axial binding residue" evidence="6">
    <location>
        <position position="461"/>
    </location>
    <ligand>
        <name>heme</name>
        <dbReference type="ChEBI" id="CHEBI:30413"/>
    </ligand>
    <ligandPart>
        <name>Fe</name>
        <dbReference type="ChEBI" id="CHEBI:18248"/>
    </ligandPart>
</feature>
<dbReference type="InParanoid" id="V5FQM9"/>